<dbReference type="Pfam" id="PF23981">
    <property type="entry name" value="DUF7305"/>
    <property type="match status" value="1"/>
</dbReference>
<evidence type="ECO:0000256" key="2">
    <source>
        <dbReference type="SAM" id="Phobius"/>
    </source>
</evidence>
<dbReference type="RefSeq" id="WP_256408575.1">
    <property type="nucleotide sequence ID" value="NZ_JANHDN010000003.1"/>
</dbReference>
<evidence type="ECO:0000256" key="1">
    <source>
        <dbReference type="SAM" id="MobiDB-lite"/>
    </source>
</evidence>
<evidence type="ECO:0000313" key="5">
    <source>
        <dbReference type="Proteomes" id="UP001596545"/>
    </source>
</evidence>
<name>A0ABD6AJH2_9EURY</name>
<feature type="domain" description="DUF7305" evidence="3">
    <location>
        <begin position="450"/>
        <end position="585"/>
    </location>
</feature>
<dbReference type="EMBL" id="JBHTBL010000004">
    <property type="protein sequence ID" value="MFC7324025.1"/>
    <property type="molecule type" value="Genomic_DNA"/>
</dbReference>
<feature type="region of interest" description="Disordered" evidence="1">
    <location>
        <begin position="362"/>
        <end position="382"/>
    </location>
</feature>
<keyword evidence="2" id="KW-0812">Transmembrane</keyword>
<keyword evidence="2" id="KW-0472">Membrane</keyword>
<keyword evidence="2" id="KW-1133">Transmembrane helix</keyword>
<evidence type="ECO:0000259" key="3">
    <source>
        <dbReference type="Pfam" id="PF23981"/>
    </source>
</evidence>
<sequence>MDSRDRAQSEVIGTVLLIGLTITAVGVTVAIGSAALADAQASADVQRVEGAMTQVDSKTSLVAHGGSTSQRVRLDPGSTANARIDGDAGRMRIEVETEDGDVEARNVTLGAVVYERGDDRVAYQGGGVWRANEGGSWMVSPPEFHYRGDTLTLPLVTIDGEDGRFRDSAVVTRNASRPDQLFPSGDVSNPLLGGNVTVTVESEYAQAWGRFFESRTEANVTRLADDEVEVRLRTVTTHPALNASVSSVAQSQLALGGVTSLYADSYDSSQGAYDPDTAGSEARIRTSGQFQLVANGGGPDSFEVRGDVVADSFNPSQNSSKWKKNTNITGDLIRNSGSIDPGPTSGAIAERIAQVKALGLDEPGECRSDSEFDDGGTHPISEDTCFADGLEVSDGTTLRIEDGSTVHVQGGLDVGENGRVVFDSTSGDIEVLLEDELSIESDGRIDSVGGGRNVLSVDAGIDVQDQGSIETDEDTRLDLYNTGEIDLSDRAQITADGDVAGNLWLYSSGSEIEFDGPGEDSVDDRDIRFTGVLYAPQSEAYVEGRVTFKGSNTFLSVNSGEADDNGNGGNDDYVDISFHYDEALQGSHPFGGGSVPVVSHLHVSRHRVVIETN</sequence>
<feature type="transmembrane region" description="Helical" evidence="2">
    <location>
        <begin position="12"/>
        <end position="37"/>
    </location>
</feature>
<dbReference type="NCBIfam" id="TIGR02537">
    <property type="entry name" value="arch_flag_Nterm"/>
    <property type="match status" value="1"/>
</dbReference>
<keyword evidence="5" id="KW-1185">Reference proteome</keyword>
<accession>A0ABD6AJH2</accession>
<evidence type="ECO:0000313" key="4">
    <source>
        <dbReference type="EMBL" id="MFC7324025.1"/>
    </source>
</evidence>
<dbReference type="Proteomes" id="UP001596545">
    <property type="component" value="Unassembled WGS sequence"/>
</dbReference>
<dbReference type="InterPro" id="IPR055729">
    <property type="entry name" value="DUF7305"/>
</dbReference>
<comment type="caution">
    <text evidence="4">The sequence shown here is derived from an EMBL/GenBank/DDBJ whole genome shotgun (WGS) entry which is preliminary data.</text>
</comment>
<dbReference type="AlphaFoldDB" id="A0ABD6AJH2"/>
<dbReference type="InterPro" id="IPR055713">
    <property type="entry name" value="DUF7289"/>
</dbReference>
<dbReference type="InterPro" id="IPR013373">
    <property type="entry name" value="Flagellin/pilin_N_arc"/>
</dbReference>
<proteinExistence type="predicted"/>
<protein>
    <submittedName>
        <fullName evidence="4">Archaellin/type IV pilin N-terminal domain-containing protein</fullName>
    </submittedName>
</protein>
<organism evidence="4 5">
    <name type="scientific">Halorubrum rutilum</name>
    <dbReference type="NCBI Taxonomy" id="1364933"/>
    <lineage>
        <taxon>Archaea</taxon>
        <taxon>Methanobacteriati</taxon>
        <taxon>Methanobacteriota</taxon>
        <taxon>Stenosarchaea group</taxon>
        <taxon>Halobacteria</taxon>
        <taxon>Halobacteriales</taxon>
        <taxon>Haloferacaceae</taxon>
        <taxon>Halorubrum</taxon>
    </lineage>
</organism>
<dbReference type="Pfam" id="PF23960">
    <property type="entry name" value="DUF7289"/>
    <property type="match status" value="1"/>
</dbReference>
<gene>
    <name evidence="4" type="ORF">ACFQMF_05440</name>
</gene>
<reference evidence="4 5" key="1">
    <citation type="journal article" date="2019" name="Int. J. Syst. Evol. Microbiol.">
        <title>The Global Catalogue of Microorganisms (GCM) 10K type strain sequencing project: providing services to taxonomists for standard genome sequencing and annotation.</title>
        <authorList>
            <consortium name="The Broad Institute Genomics Platform"/>
            <consortium name="The Broad Institute Genome Sequencing Center for Infectious Disease"/>
            <person name="Wu L."/>
            <person name="Ma J."/>
        </authorList>
    </citation>
    <scope>NUCLEOTIDE SEQUENCE [LARGE SCALE GENOMIC DNA]</scope>
    <source>
        <strain evidence="4 5">CGMCC 1.12554</strain>
    </source>
</reference>